<evidence type="ECO:0000313" key="1">
    <source>
        <dbReference type="EMBL" id="MDD0837877.1"/>
    </source>
</evidence>
<protein>
    <recommendedName>
        <fullName evidence="3">Ribbon-helix-helix protein CopG domain-containing protein</fullName>
    </recommendedName>
</protein>
<gene>
    <name evidence="1" type="ORF">PSQ40_04765</name>
</gene>
<dbReference type="Gene3D" id="1.10.1220.10">
    <property type="entry name" value="Met repressor-like"/>
    <property type="match status" value="1"/>
</dbReference>
<accession>A0ABT5MYM0</accession>
<sequence length="89" mass="10039">MRDLQMKVRLTEAEKARLEEACKVSGRSLSNEIITRAMLTFQLEDAAKEGFTRPLGMAKNEITKIVDERLRRLVKSGELSIGKDGTTQE</sequence>
<dbReference type="Proteomes" id="UP001528673">
    <property type="component" value="Unassembled WGS sequence"/>
</dbReference>
<dbReference type="EMBL" id="JAQSIP010000002">
    <property type="protein sequence ID" value="MDD0837877.1"/>
    <property type="molecule type" value="Genomic_DNA"/>
</dbReference>
<proteinExistence type="predicted"/>
<keyword evidence="2" id="KW-1185">Reference proteome</keyword>
<name>A0ABT5MYM0_9BURK</name>
<dbReference type="RefSeq" id="WP_273949188.1">
    <property type="nucleotide sequence ID" value="NZ_JAQSIP010000002.1"/>
</dbReference>
<reference evidence="1 2" key="1">
    <citation type="submission" date="2023-02" db="EMBL/GenBank/DDBJ databases">
        <title>Bacterial whole genomic sequence of Curvibacter sp. HBC61.</title>
        <authorList>
            <person name="Le V."/>
            <person name="Ko S.-R."/>
            <person name="Ahn C.-Y."/>
            <person name="Oh H.-M."/>
        </authorList>
    </citation>
    <scope>NUCLEOTIDE SEQUENCE [LARGE SCALE GENOMIC DNA]</scope>
    <source>
        <strain evidence="1 2">HBC61</strain>
    </source>
</reference>
<dbReference type="InterPro" id="IPR013321">
    <property type="entry name" value="Arc_rbn_hlx_hlx"/>
</dbReference>
<evidence type="ECO:0008006" key="3">
    <source>
        <dbReference type="Google" id="ProtNLM"/>
    </source>
</evidence>
<organism evidence="1 2">
    <name type="scientific">Curvibacter cyanobacteriorum</name>
    <dbReference type="NCBI Taxonomy" id="3026422"/>
    <lineage>
        <taxon>Bacteria</taxon>
        <taxon>Pseudomonadati</taxon>
        <taxon>Pseudomonadota</taxon>
        <taxon>Betaproteobacteria</taxon>
        <taxon>Burkholderiales</taxon>
        <taxon>Comamonadaceae</taxon>
        <taxon>Curvibacter</taxon>
    </lineage>
</organism>
<comment type="caution">
    <text evidence="1">The sequence shown here is derived from an EMBL/GenBank/DDBJ whole genome shotgun (WGS) entry which is preliminary data.</text>
</comment>
<evidence type="ECO:0000313" key="2">
    <source>
        <dbReference type="Proteomes" id="UP001528673"/>
    </source>
</evidence>